<organism evidence="2 3">
    <name type="scientific">Chelativorans salis</name>
    <dbReference type="NCBI Taxonomy" id="2978478"/>
    <lineage>
        <taxon>Bacteria</taxon>
        <taxon>Pseudomonadati</taxon>
        <taxon>Pseudomonadota</taxon>
        <taxon>Alphaproteobacteria</taxon>
        <taxon>Hyphomicrobiales</taxon>
        <taxon>Phyllobacteriaceae</taxon>
        <taxon>Chelativorans</taxon>
    </lineage>
</organism>
<reference evidence="2 3" key="1">
    <citation type="submission" date="2022-09" db="EMBL/GenBank/DDBJ databases">
        <title>Chelativorans salina sp. nov., a novel slightly halophilic bacterium isolated from a saline lake sediment enrichment.</title>
        <authorList>
            <person name="Gao L."/>
            <person name="Fang B.-Z."/>
            <person name="Li W.-J."/>
        </authorList>
    </citation>
    <scope>NUCLEOTIDE SEQUENCE [LARGE SCALE GENOMIC DNA]</scope>
    <source>
        <strain evidence="2 3">EGI FJ00035</strain>
    </source>
</reference>
<comment type="caution">
    <text evidence="2">The sequence shown here is derived from an EMBL/GenBank/DDBJ whole genome shotgun (WGS) entry which is preliminary data.</text>
</comment>
<evidence type="ECO:0000313" key="3">
    <source>
        <dbReference type="Proteomes" id="UP001320831"/>
    </source>
</evidence>
<dbReference type="Pfam" id="PF13181">
    <property type="entry name" value="TPR_8"/>
    <property type="match status" value="1"/>
</dbReference>
<dbReference type="Gene3D" id="1.25.40.10">
    <property type="entry name" value="Tetratricopeptide repeat domain"/>
    <property type="match status" value="1"/>
</dbReference>
<evidence type="ECO:0000313" key="2">
    <source>
        <dbReference type="EMBL" id="MCT7373762.1"/>
    </source>
</evidence>
<dbReference type="InterPro" id="IPR011990">
    <property type="entry name" value="TPR-like_helical_dom_sf"/>
</dbReference>
<evidence type="ECO:0000256" key="1">
    <source>
        <dbReference type="PROSITE-ProRule" id="PRU00339"/>
    </source>
</evidence>
<sequence length="122" mass="13748">MLDPDFAVAWDLMARTLLQFYLQPYDESWRLRPVLEEARDAAYRAVALEPDFSTAHATLGYVLLWLREHDASLKALRKAISLSPNDTVAFGMYAEALSFSGDQEAAIAAWDRAPSSIRSRLL</sequence>
<dbReference type="Proteomes" id="UP001320831">
    <property type="component" value="Unassembled WGS sequence"/>
</dbReference>
<gene>
    <name evidence="2" type="ORF">N5A92_01700</name>
</gene>
<protein>
    <submittedName>
        <fullName evidence="2">Tetratricopeptide repeat protein</fullName>
    </submittedName>
</protein>
<dbReference type="RefSeq" id="WP_260900088.1">
    <property type="nucleotide sequence ID" value="NZ_JAOCZP010000001.1"/>
</dbReference>
<proteinExistence type="predicted"/>
<accession>A0ABT2LGV5</accession>
<keyword evidence="1" id="KW-0802">TPR repeat</keyword>
<keyword evidence="3" id="KW-1185">Reference proteome</keyword>
<dbReference type="InterPro" id="IPR019734">
    <property type="entry name" value="TPR_rpt"/>
</dbReference>
<dbReference type="EMBL" id="JAOCZP010000001">
    <property type="protein sequence ID" value="MCT7373762.1"/>
    <property type="molecule type" value="Genomic_DNA"/>
</dbReference>
<name>A0ABT2LGV5_9HYPH</name>
<dbReference type="PROSITE" id="PS50005">
    <property type="entry name" value="TPR"/>
    <property type="match status" value="1"/>
</dbReference>
<dbReference type="SUPFAM" id="SSF48452">
    <property type="entry name" value="TPR-like"/>
    <property type="match status" value="1"/>
</dbReference>
<feature type="repeat" description="TPR" evidence="1">
    <location>
        <begin position="53"/>
        <end position="86"/>
    </location>
</feature>